<dbReference type="PANTHER" id="PTHR45642:SF19">
    <property type="entry name" value="OS02G0110000 PROTEIN"/>
    <property type="match status" value="1"/>
</dbReference>
<sequence length="319" mass="35016">MLVFGDATVDPGNNNRLQTAAKANFLPYGVSFYGGKPTGRFSNGRLVTDILAGKLGIGRSIPGFHDPKLKPGQLMTGVSFASAGSGYDDATAKRSNVLSFSNQIQYLLRYKRKLKSLAGPRRAEQLVRKATFFISAGTTDLLFHYLPSNQSAQDSQLHYEDQLIAHVANYTQVMRKLGGRRFIFVGLPPIGCLPIVRTLLGTGPDKCHGNTNLLAASFNKKLLKLVQILKNEPDTRAAFIDVYTIITKATTDPNNFGLTETSRGRCGTGTIEVGQTCRGRKTCTDPSKYLYRDAVHQTERMNQIITDDAIMNSIGEIYI</sequence>
<dbReference type="InterPro" id="IPR001087">
    <property type="entry name" value="GDSL"/>
</dbReference>
<dbReference type="GO" id="GO:0016788">
    <property type="term" value="F:hydrolase activity, acting on ester bonds"/>
    <property type="evidence" value="ECO:0007669"/>
    <property type="project" value="InterPro"/>
</dbReference>
<gene>
    <name evidence="2" type="ORF">GQ55_1G006500</name>
</gene>
<dbReference type="Proteomes" id="UP000244336">
    <property type="component" value="Chromosome 1"/>
</dbReference>
<dbReference type="OrthoDB" id="1600564at2759"/>
<dbReference type="PANTHER" id="PTHR45642">
    <property type="entry name" value="GDSL ESTERASE/LIPASE EXL3"/>
    <property type="match status" value="1"/>
</dbReference>
<evidence type="ECO:0000313" key="2">
    <source>
        <dbReference type="EMBL" id="PUZ73678.1"/>
    </source>
</evidence>
<dbReference type="InterPro" id="IPR036514">
    <property type="entry name" value="SGNH_hydro_sf"/>
</dbReference>
<organism evidence="2 3">
    <name type="scientific">Panicum hallii var. hallii</name>
    <dbReference type="NCBI Taxonomy" id="1504633"/>
    <lineage>
        <taxon>Eukaryota</taxon>
        <taxon>Viridiplantae</taxon>
        <taxon>Streptophyta</taxon>
        <taxon>Embryophyta</taxon>
        <taxon>Tracheophyta</taxon>
        <taxon>Spermatophyta</taxon>
        <taxon>Magnoliopsida</taxon>
        <taxon>Liliopsida</taxon>
        <taxon>Poales</taxon>
        <taxon>Poaceae</taxon>
        <taxon>PACMAD clade</taxon>
        <taxon>Panicoideae</taxon>
        <taxon>Panicodae</taxon>
        <taxon>Paniceae</taxon>
        <taxon>Panicinae</taxon>
        <taxon>Panicum</taxon>
        <taxon>Panicum sect. Panicum</taxon>
    </lineage>
</organism>
<dbReference type="EMBL" id="CM009749">
    <property type="protein sequence ID" value="PUZ73678.1"/>
    <property type="molecule type" value="Genomic_DNA"/>
</dbReference>
<reference evidence="2 3" key="1">
    <citation type="submission" date="2018-04" db="EMBL/GenBank/DDBJ databases">
        <title>WGS assembly of Panicum hallii var. hallii HAL2.</title>
        <authorList>
            <person name="Lovell J."/>
            <person name="Jenkins J."/>
            <person name="Lowry D."/>
            <person name="Mamidi S."/>
            <person name="Sreedasyam A."/>
            <person name="Weng X."/>
            <person name="Barry K."/>
            <person name="Bonette J."/>
            <person name="Campitelli B."/>
            <person name="Daum C."/>
            <person name="Gordon S."/>
            <person name="Gould B."/>
            <person name="Lipzen A."/>
            <person name="MacQueen A."/>
            <person name="Palacio-Mejia J."/>
            <person name="Plott C."/>
            <person name="Shakirov E."/>
            <person name="Shu S."/>
            <person name="Yoshinaga Y."/>
            <person name="Zane M."/>
            <person name="Rokhsar D."/>
            <person name="Grimwood J."/>
            <person name="Schmutz J."/>
            <person name="Juenger T."/>
        </authorList>
    </citation>
    <scope>NUCLEOTIDE SEQUENCE [LARGE SCALE GENOMIC DNA]</scope>
    <source>
        <strain evidence="3">cv. HAL2</strain>
    </source>
</reference>
<dbReference type="InterPro" id="IPR035669">
    <property type="entry name" value="SGNH_plant_lipase-like"/>
</dbReference>
<name>A0A2T7F0R8_9POAL</name>
<dbReference type="Gene3D" id="3.40.50.1110">
    <property type="entry name" value="SGNH hydrolase"/>
    <property type="match status" value="1"/>
</dbReference>
<dbReference type="Pfam" id="PF00657">
    <property type="entry name" value="Lipase_GDSL"/>
    <property type="match status" value="1"/>
</dbReference>
<dbReference type="InterPro" id="IPR050592">
    <property type="entry name" value="GDSL_lipolytic_enzyme"/>
</dbReference>
<evidence type="ECO:0000256" key="1">
    <source>
        <dbReference type="ARBA" id="ARBA00008668"/>
    </source>
</evidence>
<protein>
    <recommendedName>
        <fullName evidence="4">GDSL esterase/lipase</fullName>
    </recommendedName>
</protein>
<keyword evidence="3" id="KW-1185">Reference proteome</keyword>
<evidence type="ECO:0008006" key="4">
    <source>
        <dbReference type="Google" id="ProtNLM"/>
    </source>
</evidence>
<evidence type="ECO:0000313" key="3">
    <source>
        <dbReference type="Proteomes" id="UP000244336"/>
    </source>
</evidence>
<comment type="similarity">
    <text evidence="1">Belongs to the 'GDSL' lipolytic enzyme family.</text>
</comment>
<accession>A0A2T7F0R8</accession>
<dbReference type="CDD" id="cd01837">
    <property type="entry name" value="SGNH_plant_lipase_like"/>
    <property type="match status" value="1"/>
</dbReference>
<proteinExistence type="inferred from homology"/>
<dbReference type="Gramene" id="PUZ73678">
    <property type="protein sequence ID" value="PUZ73678"/>
    <property type="gene ID" value="GQ55_1G006500"/>
</dbReference>
<dbReference type="AlphaFoldDB" id="A0A2T7F0R8"/>